<dbReference type="SUPFAM" id="SSF111038">
    <property type="entry name" value="YjbQ-like"/>
    <property type="match status" value="1"/>
</dbReference>
<name>E5Y2R9_BILW3</name>
<keyword evidence="3" id="KW-1185">Reference proteome</keyword>
<dbReference type="RefSeq" id="WP_016360856.1">
    <property type="nucleotide sequence ID" value="NZ_KE150239.1"/>
</dbReference>
<evidence type="ECO:0000313" key="3">
    <source>
        <dbReference type="Proteomes" id="UP000006034"/>
    </source>
</evidence>
<comment type="caution">
    <text evidence="2">The sequence shown here is derived from an EMBL/GenBank/DDBJ whole genome shotgun (WGS) entry which is preliminary data.</text>
</comment>
<dbReference type="PANTHER" id="PTHR30615">
    <property type="entry name" value="UNCHARACTERIZED PROTEIN YJBQ-RELATED"/>
    <property type="match status" value="1"/>
</dbReference>
<reference evidence="2 3" key="2">
    <citation type="submission" date="2013-04" db="EMBL/GenBank/DDBJ databases">
        <title>The Genome Sequence of Bilophila wadsworthia 3_1_6.</title>
        <authorList>
            <consortium name="The Broad Institute Genomics Platform"/>
            <person name="Earl A."/>
            <person name="Ward D."/>
            <person name="Feldgarden M."/>
            <person name="Gevers D."/>
            <person name="Sibley C."/>
            <person name="Strauss J."/>
            <person name="Allen-Vercoe E."/>
            <person name="Walker B."/>
            <person name="Young S."/>
            <person name="Zeng Q."/>
            <person name="Gargeya S."/>
            <person name="Fitzgerald M."/>
            <person name="Haas B."/>
            <person name="Abouelleil A."/>
            <person name="Allen A.W."/>
            <person name="Alvarado L."/>
            <person name="Arachchi H.M."/>
            <person name="Berlin A.M."/>
            <person name="Chapman S.B."/>
            <person name="Gainer-Dewar J."/>
            <person name="Goldberg J."/>
            <person name="Griggs A."/>
            <person name="Gujja S."/>
            <person name="Hansen M."/>
            <person name="Howarth C."/>
            <person name="Imamovic A."/>
            <person name="Ireland A."/>
            <person name="Larimer J."/>
            <person name="McCowan C."/>
            <person name="Murphy C."/>
            <person name="Pearson M."/>
            <person name="Poon T.W."/>
            <person name="Priest M."/>
            <person name="Roberts A."/>
            <person name="Saif S."/>
            <person name="Shea T."/>
            <person name="Sisk P."/>
            <person name="Sykes S."/>
            <person name="Wortman J."/>
            <person name="Nusbaum C."/>
            <person name="Birren B."/>
        </authorList>
    </citation>
    <scope>NUCLEOTIDE SEQUENCE [LARGE SCALE GENOMIC DNA]</scope>
    <source>
        <strain evidence="2 3">3_1_6</strain>
    </source>
</reference>
<evidence type="ECO:0000256" key="1">
    <source>
        <dbReference type="ARBA" id="ARBA00005534"/>
    </source>
</evidence>
<dbReference type="GeneID" id="78086718"/>
<dbReference type="eggNOG" id="COG0432">
    <property type="taxonomic scope" value="Bacteria"/>
</dbReference>
<dbReference type="STRING" id="563192.HMPREF0179_00512"/>
<dbReference type="HOGENOM" id="CLU_096980_1_1_7"/>
<dbReference type="InterPro" id="IPR001602">
    <property type="entry name" value="UPF0047_YjbQ-like"/>
</dbReference>
<accession>E5Y2R9</accession>
<dbReference type="OrthoDB" id="9801725at2"/>
<dbReference type="PANTHER" id="PTHR30615:SF8">
    <property type="entry name" value="UPF0047 PROTEIN C4A8.02C"/>
    <property type="match status" value="1"/>
</dbReference>
<gene>
    <name evidence="2" type="ORF">HMPREF0179_00512</name>
</gene>
<dbReference type="Proteomes" id="UP000006034">
    <property type="component" value="Unassembled WGS sequence"/>
</dbReference>
<dbReference type="InterPro" id="IPR035917">
    <property type="entry name" value="YjbQ-like_sf"/>
</dbReference>
<dbReference type="PROSITE" id="PS01314">
    <property type="entry name" value="UPF0047"/>
    <property type="match status" value="1"/>
</dbReference>
<dbReference type="Pfam" id="PF01894">
    <property type="entry name" value="YjbQ"/>
    <property type="match status" value="1"/>
</dbReference>
<reference evidence="2 3" key="1">
    <citation type="submission" date="2010-10" db="EMBL/GenBank/DDBJ databases">
        <authorList>
            <consortium name="The Broad Institute Genome Sequencing Platform"/>
            <person name="Ward D."/>
            <person name="Earl A."/>
            <person name="Feldgarden M."/>
            <person name="Young S.K."/>
            <person name="Gargeya S."/>
            <person name="Zeng Q."/>
            <person name="Alvarado L."/>
            <person name="Berlin A."/>
            <person name="Bochicchio J."/>
            <person name="Chapman S.B."/>
            <person name="Chen Z."/>
            <person name="Freedman E."/>
            <person name="Gellesch M."/>
            <person name="Goldberg J."/>
            <person name="Griggs A."/>
            <person name="Gujja S."/>
            <person name="Heilman E."/>
            <person name="Heiman D."/>
            <person name="Howarth C."/>
            <person name="Mehta T."/>
            <person name="Neiman D."/>
            <person name="Pearson M."/>
            <person name="Roberts A."/>
            <person name="Saif S."/>
            <person name="Shea T."/>
            <person name="Shenoy N."/>
            <person name="Sisk P."/>
            <person name="Stolte C."/>
            <person name="Sykes S."/>
            <person name="White J."/>
            <person name="Yandava C."/>
            <person name="Allen-Vercoe E."/>
            <person name="Sibley C."/>
            <person name="Ambrose C.E."/>
            <person name="Strauss J."/>
            <person name="Daigneault M."/>
            <person name="Haas B."/>
            <person name="Nusbaum C."/>
            <person name="Birren B."/>
        </authorList>
    </citation>
    <scope>NUCLEOTIDE SEQUENCE [LARGE SCALE GENOMIC DNA]</scope>
    <source>
        <strain evidence="2 3">3_1_6</strain>
    </source>
</reference>
<dbReference type="NCBIfam" id="TIGR00149">
    <property type="entry name" value="TIGR00149_YjbQ"/>
    <property type="match status" value="1"/>
</dbReference>
<proteinExistence type="inferred from homology"/>
<sequence length="135" mass="15267">MEICTVVTRDREEMVDITERLCAVIREKGWRHGVAALFCPHTTCGLTINEGADPDVRRDMTAFFSRIIPHRGEWRHGEGNSDAHIKASLMGPSLFVIVEDGEPRLGTWQSVYLYEGDGPRSRSIWVQWLPASENA</sequence>
<dbReference type="PIRSF" id="PIRSF004681">
    <property type="entry name" value="UCP004681"/>
    <property type="match status" value="1"/>
</dbReference>
<organism evidence="2 3">
    <name type="scientific">Bilophila wadsworthia (strain 3_1_6)</name>
    <dbReference type="NCBI Taxonomy" id="563192"/>
    <lineage>
        <taxon>Bacteria</taxon>
        <taxon>Pseudomonadati</taxon>
        <taxon>Thermodesulfobacteriota</taxon>
        <taxon>Desulfovibrionia</taxon>
        <taxon>Desulfovibrionales</taxon>
        <taxon>Desulfovibrionaceae</taxon>
        <taxon>Bilophila</taxon>
    </lineage>
</organism>
<comment type="similarity">
    <text evidence="1">Belongs to the UPF0047 family.</text>
</comment>
<protein>
    <submittedName>
        <fullName evidence="2">Secondary thiamine-phosphate synthase enzyme</fullName>
    </submittedName>
</protein>
<dbReference type="Gene3D" id="2.60.120.460">
    <property type="entry name" value="YjbQ-like"/>
    <property type="match status" value="1"/>
</dbReference>
<dbReference type="EMBL" id="ADCP02000002">
    <property type="protein sequence ID" value="EFV45738.2"/>
    <property type="molecule type" value="Genomic_DNA"/>
</dbReference>
<evidence type="ECO:0000313" key="2">
    <source>
        <dbReference type="EMBL" id="EFV45738.2"/>
    </source>
</evidence>
<dbReference type="AlphaFoldDB" id="E5Y2R9"/>